<proteinExistence type="predicted"/>
<dbReference type="Proteomes" id="UP001530377">
    <property type="component" value="Unassembled WGS sequence"/>
</dbReference>
<comment type="caution">
    <text evidence="1">The sequence shown here is derived from an EMBL/GenBank/DDBJ whole genome shotgun (WGS) entry which is preliminary data.</text>
</comment>
<reference evidence="1 2" key="1">
    <citation type="submission" date="2024-10" db="EMBL/GenBank/DDBJ databases">
        <title>Updated reference genomes for cyclostephanoid diatoms.</title>
        <authorList>
            <person name="Roberts W.R."/>
            <person name="Alverson A.J."/>
        </authorList>
    </citation>
    <scope>NUCLEOTIDE SEQUENCE [LARGE SCALE GENOMIC DNA]</scope>
    <source>
        <strain evidence="1 2">AJA228-03</strain>
    </source>
</reference>
<dbReference type="EMBL" id="JALLPB020000314">
    <property type="protein sequence ID" value="KAL3810636.1"/>
    <property type="molecule type" value="Genomic_DNA"/>
</dbReference>
<protein>
    <submittedName>
        <fullName evidence="1">Uncharacterized protein</fullName>
    </submittedName>
</protein>
<name>A0ABD3RGC5_9STRA</name>
<sequence length="107" mass="11849">MNPFFRAAFEAFALKHLYSGSRMTRSGQLVLDSDPVVLDPRPGQIQDGLTFSLFENSIYPLFLGIANRLGKCGSGVCISNLEYQMPLRSIKRPTSPMVCSSRSSMRA</sequence>
<gene>
    <name evidence="1" type="ORF">ACHAXA_008160</name>
</gene>
<evidence type="ECO:0000313" key="1">
    <source>
        <dbReference type="EMBL" id="KAL3810636.1"/>
    </source>
</evidence>
<evidence type="ECO:0000313" key="2">
    <source>
        <dbReference type="Proteomes" id="UP001530377"/>
    </source>
</evidence>
<accession>A0ABD3RGC5</accession>
<keyword evidence="2" id="KW-1185">Reference proteome</keyword>
<organism evidence="1 2">
    <name type="scientific">Cyclostephanos tholiformis</name>
    <dbReference type="NCBI Taxonomy" id="382380"/>
    <lineage>
        <taxon>Eukaryota</taxon>
        <taxon>Sar</taxon>
        <taxon>Stramenopiles</taxon>
        <taxon>Ochrophyta</taxon>
        <taxon>Bacillariophyta</taxon>
        <taxon>Coscinodiscophyceae</taxon>
        <taxon>Thalassiosirophycidae</taxon>
        <taxon>Stephanodiscales</taxon>
        <taxon>Stephanodiscaceae</taxon>
        <taxon>Cyclostephanos</taxon>
    </lineage>
</organism>
<dbReference type="AlphaFoldDB" id="A0ABD3RGC5"/>